<dbReference type="Proteomes" id="UP000807716">
    <property type="component" value="Unassembled WGS sequence"/>
</dbReference>
<dbReference type="EMBL" id="JAAAJB010000128">
    <property type="protein sequence ID" value="KAG0264884.1"/>
    <property type="molecule type" value="Genomic_DNA"/>
</dbReference>
<feature type="compositionally biased region" description="Low complexity" evidence="7">
    <location>
        <begin position="87"/>
        <end position="99"/>
    </location>
</feature>
<evidence type="ECO:0000313" key="9">
    <source>
        <dbReference type="EMBL" id="KAG0264884.1"/>
    </source>
</evidence>
<sequence length="706" mass="78029">MASPALHPQPGRPRRQFGLPQQQQQQQQQPPPPPPQQQQQQLNLHQPASPRSNSPGTPTPSHSHGTTSSPGQLPAVPPKSPSPLARPVSTTSSTPASVAGPVICPICDQTLPNLYLLNRHLDARHTEETDEFKTAVSNFFRNAQKVLNPIAKNASTTIKNIPANSSELLRRIQDLDLDSPDGSSTGNGPLLGALAWTDPRADAVVTKRHWVKESLDREGCHHNNCGKTLGIRYGRQHCRSCGQLFCDTHTMFQLKLDANAHHDPSGLWCRVCEGCFVRARRKENSLSSGGVTRKLTADFKSLRAKNAEKIHLEVNRLEKRIEKLARIHQKHDPTGSALSSSPTLSATGTWSGSSSPRTGSLRIASSSASSSPLSGSSSMRAKGLLRSMTSMKGQPLKAEEQTVVPWEDDSSVPACHICLSMFTRYGNRKHHCRLCGRVICDNCSTKIPLYLNMSSYSEKSEAVGLTRACTDCYNTVFKRREHATDQRKTNAVIKYYGSLMRLRDRIDVTLPRFQEMLSTMGQKSEMHKEHPDYQLAAKTRKELLDDFALFDAISKKIHALPAHTVHQKQLQSNLHWWATQYLQTNMFPLSVIPKVFQNQGEGSGPSRGADGGKGENGNDGGRTSAKNGRSTSPWSASPSTTQPQDEKTMEAMALLSVLHEQRSQVESFIEDASRRRRFDDVQALKQSLDELETEIVHQKTIAGLLV</sequence>
<gene>
    <name evidence="9" type="primary">PEP7</name>
    <name evidence="9" type="ORF">DFQ27_000944</name>
</gene>
<evidence type="ECO:0000256" key="2">
    <source>
        <dbReference type="ARBA" id="ARBA00022763"/>
    </source>
</evidence>
<keyword evidence="2" id="KW-0227">DNA damage</keyword>
<accession>A0A9P6QDT4</accession>
<dbReference type="Gene3D" id="4.10.860.20">
    <property type="entry name" value="Rabenosyn, Rab binding domain"/>
    <property type="match status" value="1"/>
</dbReference>
<name>A0A9P6QDT4_9FUNG</name>
<feature type="region of interest" description="Disordered" evidence="7">
    <location>
        <begin position="597"/>
        <end position="646"/>
    </location>
</feature>
<evidence type="ECO:0000256" key="3">
    <source>
        <dbReference type="ARBA" id="ARBA00022771"/>
    </source>
</evidence>
<feature type="compositionally biased region" description="Low complexity" evidence="7">
    <location>
        <begin position="334"/>
        <end position="349"/>
    </location>
</feature>
<comment type="caution">
    <text evidence="9">The sequence shown here is derived from an EMBL/GenBank/DDBJ whole genome shotgun (WGS) entry which is preliminary data.</text>
</comment>
<proteinExistence type="predicted"/>
<protein>
    <submittedName>
        <fullName evidence="9">Carboxypeptidase Y-deficient</fullName>
    </submittedName>
</protein>
<feature type="compositionally biased region" description="Low complexity" evidence="7">
    <location>
        <begin position="359"/>
        <end position="378"/>
    </location>
</feature>
<keyword evidence="1" id="KW-0479">Metal-binding</keyword>
<dbReference type="InterPro" id="IPR011011">
    <property type="entry name" value="Znf_FYVE_PHD"/>
</dbReference>
<reference evidence="9" key="1">
    <citation type="journal article" date="2020" name="Fungal Divers.">
        <title>Resolving the Mortierellaceae phylogeny through synthesis of multi-gene phylogenetics and phylogenomics.</title>
        <authorList>
            <person name="Vandepol N."/>
            <person name="Liber J."/>
            <person name="Desiro A."/>
            <person name="Na H."/>
            <person name="Kennedy M."/>
            <person name="Barry K."/>
            <person name="Grigoriev I.V."/>
            <person name="Miller A.N."/>
            <person name="O'Donnell K."/>
            <person name="Stajich J.E."/>
            <person name="Bonito G."/>
        </authorList>
    </citation>
    <scope>NUCLEOTIDE SEQUENCE</scope>
    <source>
        <strain evidence="9">BC1065</strain>
    </source>
</reference>
<dbReference type="SMART" id="SM00064">
    <property type="entry name" value="FYVE"/>
    <property type="match status" value="2"/>
</dbReference>
<dbReference type="SUPFAM" id="SSF81995">
    <property type="entry name" value="beta-sandwich domain of Sec23/24"/>
    <property type="match status" value="1"/>
</dbReference>
<evidence type="ECO:0000313" key="10">
    <source>
        <dbReference type="Proteomes" id="UP000807716"/>
    </source>
</evidence>
<dbReference type="InterPro" id="IPR013083">
    <property type="entry name" value="Znf_RING/FYVE/PHD"/>
</dbReference>
<dbReference type="SMART" id="SM00734">
    <property type="entry name" value="ZnF_Rad18"/>
    <property type="match status" value="1"/>
</dbReference>
<dbReference type="InterPro" id="IPR036531">
    <property type="entry name" value="Rbsn_Rab-bd_sf"/>
</dbReference>
<feature type="region of interest" description="Disordered" evidence="7">
    <location>
        <begin position="1"/>
        <end position="101"/>
    </location>
</feature>
<dbReference type="Pfam" id="PF11464">
    <property type="entry name" value="Rbsn"/>
    <property type="match status" value="1"/>
</dbReference>
<keyword evidence="9" id="KW-0378">Hydrolase</keyword>
<dbReference type="OrthoDB" id="166134at2759"/>
<keyword evidence="9" id="KW-0121">Carboxypeptidase</keyword>
<keyword evidence="3 6" id="KW-0863">Zinc-finger</keyword>
<evidence type="ECO:0000256" key="7">
    <source>
        <dbReference type="SAM" id="MobiDB-lite"/>
    </source>
</evidence>
<dbReference type="GO" id="GO:0004180">
    <property type="term" value="F:carboxypeptidase activity"/>
    <property type="evidence" value="ECO:0007669"/>
    <property type="project" value="UniProtKB-KW"/>
</dbReference>
<dbReference type="InterPro" id="IPR000306">
    <property type="entry name" value="Znf_FYVE"/>
</dbReference>
<feature type="domain" description="FYVE-type" evidence="8">
    <location>
        <begin position="409"/>
        <end position="477"/>
    </location>
</feature>
<dbReference type="CDD" id="cd15737">
    <property type="entry name" value="FYVE2_Vac1p_like"/>
    <property type="match status" value="1"/>
</dbReference>
<organism evidence="9 10">
    <name type="scientific">Actinomortierella ambigua</name>
    <dbReference type="NCBI Taxonomy" id="1343610"/>
    <lineage>
        <taxon>Eukaryota</taxon>
        <taxon>Fungi</taxon>
        <taxon>Fungi incertae sedis</taxon>
        <taxon>Mucoromycota</taxon>
        <taxon>Mortierellomycotina</taxon>
        <taxon>Mortierellomycetes</taxon>
        <taxon>Mortierellales</taxon>
        <taxon>Mortierellaceae</taxon>
        <taxon>Actinomortierella</taxon>
    </lineage>
</organism>
<dbReference type="PROSITE" id="PS50178">
    <property type="entry name" value="ZF_FYVE"/>
    <property type="match status" value="2"/>
</dbReference>
<feature type="compositionally biased region" description="Polar residues" evidence="7">
    <location>
        <begin position="43"/>
        <end position="53"/>
    </location>
</feature>
<dbReference type="PANTHER" id="PTHR23164">
    <property type="entry name" value="EARLY ENDOSOME ANTIGEN 1"/>
    <property type="match status" value="1"/>
</dbReference>
<keyword evidence="9" id="KW-0645">Protease</keyword>
<dbReference type="GO" id="GO:0006281">
    <property type="term" value="P:DNA repair"/>
    <property type="evidence" value="ECO:0007669"/>
    <property type="project" value="UniProtKB-KW"/>
</dbReference>
<dbReference type="GO" id="GO:0008270">
    <property type="term" value="F:zinc ion binding"/>
    <property type="evidence" value="ECO:0007669"/>
    <property type="project" value="UniProtKB-KW"/>
</dbReference>
<dbReference type="InterPro" id="IPR013087">
    <property type="entry name" value="Znf_C2H2_type"/>
</dbReference>
<dbReference type="InterPro" id="IPR017455">
    <property type="entry name" value="Znf_FYVE-rel"/>
</dbReference>
<keyword evidence="4" id="KW-0862">Zinc</keyword>
<feature type="compositionally biased region" description="Low complexity" evidence="7">
    <location>
        <begin position="630"/>
        <end position="643"/>
    </location>
</feature>
<dbReference type="SUPFAM" id="SSF140125">
    <property type="entry name" value="Rabenosyn-5 Rab-binding domain-like"/>
    <property type="match status" value="1"/>
</dbReference>
<feature type="domain" description="FYVE-type" evidence="8">
    <location>
        <begin position="216"/>
        <end position="280"/>
    </location>
</feature>
<feature type="compositionally biased region" description="Low complexity" evidence="7">
    <location>
        <begin position="16"/>
        <end position="28"/>
    </location>
</feature>
<keyword evidence="10" id="KW-1185">Reference proteome</keyword>
<feature type="region of interest" description="Disordered" evidence="7">
    <location>
        <begin position="328"/>
        <end position="379"/>
    </location>
</feature>
<dbReference type="Pfam" id="PF01363">
    <property type="entry name" value="FYVE"/>
    <property type="match status" value="1"/>
</dbReference>
<evidence type="ECO:0000256" key="5">
    <source>
        <dbReference type="ARBA" id="ARBA00023204"/>
    </source>
</evidence>
<dbReference type="InterPro" id="IPR006642">
    <property type="entry name" value="Rad18_UBZ4"/>
</dbReference>
<evidence type="ECO:0000256" key="1">
    <source>
        <dbReference type="ARBA" id="ARBA00022723"/>
    </source>
</evidence>
<feature type="compositionally biased region" description="Gly residues" evidence="7">
    <location>
        <begin position="601"/>
        <end position="620"/>
    </location>
</feature>
<dbReference type="Gene3D" id="3.30.40.10">
    <property type="entry name" value="Zinc/RING finger domain, C3HC4 (zinc finger)"/>
    <property type="match status" value="2"/>
</dbReference>
<dbReference type="GO" id="GO:0003677">
    <property type="term" value="F:DNA binding"/>
    <property type="evidence" value="ECO:0007669"/>
    <property type="project" value="InterPro"/>
</dbReference>
<evidence type="ECO:0000259" key="8">
    <source>
        <dbReference type="PROSITE" id="PS50178"/>
    </source>
</evidence>
<dbReference type="InterPro" id="IPR021565">
    <property type="entry name" value="Rbsn_Rab-bd"/>
</dbReference>
<keyword evidence="5" id="KW-0234">DNA repair</keyword>
<dbReference type="PROSITE" id="PS00028">
    <property type="entry name" value="ZINC_FINGER_C2H2_1"/>
    <property type="match status" value="1"/>
</dbReference>
<evidence type="ECO:0000256" key="6">
    <source>
        <dbReference type="PROSITE-ProRule" id="PRU00091"/>
    </source>
</evidence>
<feature type="compositionally biased region" description="Low complexity" evidence="7">
    <location>
        <begin position="54"/>
        <end position="71"/>
    </location>
</feature>
<dbReference type="AlphaFoldDB" id="A0A9P6QDT4"/>
<evidence type="ECO:0000256" key="4">
    <source>
        <dbReference type="ARBA" id="ARBA00022833"/>
    </source>
</evidence>
<dbReference type="SUPFAM" id="SSF57903">
    <property type="entry name" value="FYVE/PHD zinc finger"/>
    <property type="match status" value="2"/>
</dbReference>